<evidence type="ECO:0000256" key="2">
    <source>
        <dbReference type="ARBA" id="ARBA00022475"/>
    </source>
</evidence>
<dbReference type="GO" id="GO:0046872">
    <property type="term" value="F:metal ion binding"/>
    <property type="evidence" value="ECO:0007669"/>
    <property type="project" value="UniProtKB-KW"/>
</dbReference>
<reference evidence="13 14" key="1">
    <citation type="submission" date="2018-05" db="EMBL/GenBank/DDBJ databases">
        <title>Reference genomes for bee gut microbiota database.</title>
        <authorList>
            <person name="Ellegaard K.M."/>
        </authorList>
    </citation>
    <scope>NUCLEOTIDE SEQUENCE [LARGE SCALE GENOMIC DNA]</scope>
    <source>
        <strain evidence="13 14">ESL0284</strain>
    </source>
</reference>
<keyword evidence="9 12" id="KW-0407">Ion channel</keyword>
<feature type="binding site" evidence="12">
    <location>
        <position position="74"/>
    </location>
    <ligand>
        <name>Na(+)</name>
        <dbReference type="ChEBI" id="CHEBI:29101"/>
        <note>structural</note>
    </ligand>
</feature>
<dbReference type="Proteomes" id="UP000247565">
    <property type="component" value="Unassembled WGS sequence"/>
</dbReference>
<evidence type="ECO:0000256" key="4">
    <source>
        <dbReference type="ARBA" id="ARBA00022692"/>
    </source>
</evidence>
<comment type="caution">
    <text evidence="13">The sequence shown here is derived from an EMBL/GenBank/DDBJ whole genome shotgun (WGS) entry which is preliminary data.</text>
</comment>
<dbReference type="PANTHER" id="PTHR28259:SF1">
    <property type="entry name" value="FLUORIDE EXPORT PROTEIN 1-RELATED"/>
    <property type="match status" value="1"/>
</dbReference>
<keyword evidence="2 12" id="KW-1003">Cell membrane</keyword>
<dbReference type="PANTHER" id="PTHR28259">
    <property type="entry name" value="FLUORIDE EXPORT PROTEIN 1-RELATED"/>
    <property type="match status" value="1"/>
</dbReference>
<organism evidence="13 14">
    <name type="scientific">Commensalibacter melissae</name>
    <dbReference type="NCBI Taxonomy" id="2070537"/>
    <lineage>
        <taxon>Bacteria</taxon>
        <taxon>Pseudomonadati</taxon>
        <taxon>Pseudomonadota</taxon>
        <taxon>Alphaproteobacteria</taxon>
        <taxon>Acetobacterales</taxon>
        <taxon>Acetobacteraceae</taxon>
    </lineage>
</organism>
<keyword evidence="14" id="KW-1185">Reference proteome</keyword>
<dbReference type="Pfam" id="PF02537">
    <property type="entry name" value="CRCB"/>
    <property type="match status" value="1"/>
</dbReference>
<keyword evidence="4 12" id="KW-0812">Transmembrane</keyword>
<accession>A0A318N5U3</accession>
<evidence type="ECO:0000256" key="11">
    <source>
        <dbReference type="ARBA" id="ARBA00035585"/>
    </source>
</evidence>
<evidence type="ECO:0000256" key="8">
    <source>
        <dbReference type="ARBA" id="ARBA00023136"/>
    </source>
</evidence>
<comment type="catalytic activity">
    <reaction evidence="11">
        <text>fluoride(in) = fluoride(out)</text>
        <dbReference type="Rhea" id="RHEA:76159"/>
        <dbReference type="ChEBI" id="CHEBI:17051"/>
    </reaction>
    <physiologicalReaction direction="left-to-right" evidence="11">
        <dbReference type="Rhea" id="RHEA:76160"/>
    </physiologicalReaction>
</comment>
<keyword evidence="6 12" id="KW-0915">Sodium</keyword>
<name>A0A318N5U3_9PROT</name>
<evidence type="ECO:0000256" key="3">
    <source>
        <dbReference type="ARBA" id="ARBA00022519"/>
    </source>
</evidence>
<feature type="transmembrane region" description="Helical" evidence="12">
    <location>
        <begin position="35"/>
        <end position="57"/>
    </location>
</feature>
<comment type="subcellular location">
    <subcellularLocation>
        <location evidence="1 12">Cell membrane</location>
        <topology evidence="1 12">Multi-pass membrane protein</topology>
    </subcellularLocation>
</comment>
<dbReference type="GeneID" id="83703644"/>
<comment type="similarity">
    <text evidence="10 12">Belongs to the fluoride channel Fluc/FEX (TC 1.A.43) family.</text>
</comment>
<keyword evidence="12" id="KW-0479">Metal-binding</keyword>
<keyword evidence="12" id="KW-0813">Transport</keyword>
<comment type="activity regulation">
    <text evidence="12">Na(+) is not transported, but it plays an essential structural role and its presence is essential for fluoride channel function.</text>
</comment>
<evidence type="ECO:0000313" key="14">
    <source>
        <dbReference type="Proteomes" id="UP000247565"/>
    </source>
</evidence>
<dbReference type="GO" id="GO:0062054">
    <property type="term" value="F:fluoride channel activity"/>
    <property type="evidence" value="ECO:0007669"/>
    <property type="project" value="UniProtKB-UniRule"/>
</dbReference>
<evidence type="ECO:0000256" key="1">
    <source>
        <dbReference type="ARBA" id="ARBA00004651"/>
    </source>
</evidence>
<dbReference type="AlphaFoldDB" id="A0A318N5U3"/>
<keyword evidence="3" id="KW-0997">Cell inner membrane</keyword>
<dbReference type="InterPro" id="IPR003691">
    <property type="entry name" value="FluC"/>
</dbReference>
<protein>
    <recommendedName>
        <fullName evidence="12">Fluoride-specific ion channel FluC</fullName>
    </recommendedName>
</protein>
<evidence type="ECO:0000256" key="7">
    <source>
        <dbReference type="ARBA" id="ARBA00023065"/>
    </source>
</evidence>
<dbReference type="EMBL" id="QGLT01000003">
    <property type="protein sequence ID" value="PXZ00198.1"/>
    <property type="molecule type" value="Genomic_DNA"/>
</dbReference>
<feature type="transmembrane region" description="Helical" evidence="12">
    <location>
        <begin position="64"/>
        <end position="83"/>
    </location>
</feature>
<evidence type="ECO:0000256" key="6">
    <source>
        <dbReference type="ARBA" id="ARBA00023053"/>
    </source>
</evidence>
<evidence type="ECO:0000256" key="10">
    <source>
        <dbReference type="ARBA" id="ARBA00035120"/>
    </source>
</evidence>
<keyword evidence="8 12" id="KW-0472">Membrane</keyword>
<evidence type="ECO:0000256" key="12">
    <source>
        <dbReference type="HAMAP-Rule" id="MF_00454"/>
    </source>
</evidence>
<proteinExistence type="inferred from homology"/>
<evidence type="ECO:0000256" key="5">
    <source>
        <dbReference type="ARBA" id="ARBA00022989"/>
    </source>
</evidence>
<feature type="transmembrane region" description="Helical" evidence="12">
    <location>
        <begin position="95"/>
        <end position="122"/>
    </location>
</feature>
<dbReference type="RefSeq" id="WP_110439121.1">
    <property type="nucleotide sequence ID" value="NZ_CP033087.1"/>
</dbReference>
<sequence>MINSIMMVSIGGALGCLLRWWLGIALNAFFPYLPLGTLAANCLAGYFIGIAVAIFVVIPVLLPWRLFIITGFLGGLSTFSSFSAEVVLSMQEGRFMWAGIIVFTHLICSIGLTILGIATVYMMRSCFH</sequence>
<keyword evidence="7 12" id="KW-0406">Ion transport</keyword>
<dbReference type="GO" id="GO:0005886">
    <property type="term" value="C:plasma membrane"/>
    <property type="evidence" value="ECO:0007669"/>
    <property type="project" value="UniProtKB-SubCell"/>
</dbReference>
<evidence type="ECO:0000313" key="13">
    <source>
        <dbReference type="EMBL" id="PXZ00198.1"/>
    </source>
</evidence>
<feature type="binding site" evidence="12">
    <location>
        <position position="77"/>
    </location>
    <ligand>
        <name>Na(+)</name>
        <dbReference type="ChEBI" id="CHEBI:29101"/>
        <note>structural</note>
    </ligand>
</feature>
<gene>
    <name evidence="12" type="primary">fluC</name>
    <name evidence="12" type="synonym">crcB</name>
    <name evidence="13" type="ORF">DK869_06050</name>
</gene>
<dbReference type="HAMAP" id="MF_00454">
    <property type="entry name" value="FluC"/>
    <property type="match status" value="1"/>
</dbReference>
<evidence type="ECO:0000256" key="9">
    <source>
        <dbReference type="ARBA" id="ARBA00023303"/>
    </source>
</evidence>
<dbReference type="OrthoDB" id="9806299at2"/>
<dbReference type="GO" id="GO:0140114">
    <property type="term" value="P:cellular detoxification of fluoride"/>
    <property type="evidence" value="ECO:0007669"/>
    <property type="project" value="UniProtKB-UniRule"/>
</dbReference>
<comment type="function">
    <text evidence="12">Fluoride-specific ion channel. Important for reducing fluoride concentration in the cell, thus reducing its toxicity.</text>
</comment>
<keyword evidence="5 12" id="KW-1133">Transmembrane helix</keyword>
<dbReference type="NCBIfam" id="NF010792">
    <property type="entry name" value="PRK14196.1"/>
    <property type="match status" value="1"/>
</dbReference>